<gene>
    <name evidence="11" type="primary">ABCG4</name>
</gene>
<dbReference type="GO" id="GO:0140359">
    <property type="term" value="F:ABC-type transporter activity"/>
    <property type="evidence" value="ECO:0007669"/>
    <property type="project" value="InterPro"/>
</dbReference>
<evidence type="ECO:0000256" key="3">
    <source>
        <dbReference type="ARBA" id="ARBA00022448"/>
    </source>
</evidence>
<protein>
    <submittedName>
        <fullName evidence="11">ATP-binding cassette sub-family G member 4</fullName>
    </submittedName>
</protein>
<feature type="domain" description="ABC transporter" evidence="10">
    <location>
        <begin position="26"/>
        <end position="264"/>
    </location>
</feature>
<dbReference type="GO" id="GO:0005524">
    <property type="term" value="F:ATP binding"/>
    <property type="evidence" value="ECO:0007669"/>
    <property type="project" value="UniProtKB-KW"/>
</dbReference>
<proteinExistence type="evidence at transcript level"/>
<name>A0A410GHS4_DIACI</name>
<comment type="similarity">
    <text evidence="2">Belongs to the ABC transporter superfamily. ABCG family. Eye pigment precursor importer (TC 3.A.1.204) subfamily.</text>
</comment>
<feature type="transmembrane region" description="Helical" evidence="9">
    <location>
        <begin position="407"/>
        <end position="428"/>
    </location>
</feature>
<evidence type="ECO:0000256" key="2">
    <source>
        <dbReference type="ARBA" id="ARBA00005814"/>
    </source>
</evidence>
<feature type="transmembrane region" description="Helical" evidence="9">
    <location>
        <begin position="599"/>
        <end position="621"/>
    </location>
</feature>
<dbReference type="InterPro" id="IPR003439">
    <property type="entry name" value="ABC_transporter-like_ATP-bd"/>
</dbReference>
<keyword evidence="3" id="KW-0813">Transport</keyword>
<accession>A0A410GHS4</accession>
<feature type="transmembrane region" description="Helical" evidence="9">
    <location>
        <begin position="546"/>
        <end position="566"/>
    </location>
</feature>
<evidence type="ECO:0000313" key="11">
    <source>
        <dbReference type="EMBL" id="QAA95920.1"/>
    </source>
</evidence>
<dbReference type="FunFam" id="3.40.50.300:FF:001077">
    <property type="entry name" value="Uncharacterized protein, isoform A"/>
    <property type="match status" value="1"/>
</dbReference>
<dbReference type="PANTHER" id="PTHR48041">
    <property type="entry name" value="ABC TRANSPORTER G FAMILY MEMBER 28"/>
    <property type="match status" value="1"/>
</dbReference>
<evidence type="ECO:0000256" key="1">
    <source>
        <dbReference type="ARBA" id="ARBA00004141"/>
    </source>
</evidence>
<dbReference type="PROSITE" id="PS50893">
    <property type="entry name" value="ABC_TRANSPORTER_2"/>
    <property type="match status" value="1"/>
</dbReference>
<keyword evidence="4 9" id="KW-0812">Transmembrane</keyword>
<dbReference type="CDD" id="cd03213">
    <property type="entry name" value="ABCG_EPDR"/>
    <property type="match status" value="1"/>
</dbReference>
<evidence type="ECO:0000259" key="10">
    <source>
        <dbReference type="PROSITE" id="PS50893"/>
    </source>
</evidence>
<dbReference type="InterPro" id="IPR013525">
    <property type="entry name" value="ABC2_TM"/>
</dbReference>
<evidence type="ECO:0000256" key="6">
    <source>
        <dbReference type="ARBA" id="ARBA00022840"/>
    </source>
</evidence>
<dbReference type="Gene3D" id="3.40.50.300">
    <property type="entry name" value="P-loop containing nucleotide triphosphate hydrolases"/>
    <property type="match status" value="1"/>
</dbReference>
<feature type="transmembrane region" description="Helical" evidence="9">
    <location>
        <begin position="374"/>
        <end position="395"/>
    </location>
</feature>
<dbReference type="GO" id="GO:0005886">
    <property type="term" value="C:plasma membrane"/>
    <property type="evidence" value="ECO:0007669"/>
    <property type="project" value="TreeGrafter"/>
</dbReference>
<dbReference type="InterPro" id="IPR027417">
    <property type="entry name" value="P-loop_NTPase"/>
</dbReference>
<reference evidence="11" key="1">
    <citation type="submission" date="2018-04" db="EMBL/GenBank/DDBJ databases">
        <title>The ABC transporter gene family of Asian Citrus Psyllid, Diaphorina citri.</title>
        <authorList>
            <person name="Wang Z."/>
            <person name="Zeng X."/>
        </authorList>
    </citation>
    <scope>NUCLEOTIDE SEQUENCE</scope>
</reference>
<feature type="transmembrane region" description="Helical" evidence="9">
    <location>
        <begin position="485"/>
        <end position="502"/>
    </location>
</feature>
<keyword evidence="6 11" id="KW-0067">ATP-binding</keyword>
<comment type="subcellular location">
    <subcellularLocation>
        <location evidence="1">Membrane</location>
        <topology evidence="1">Multi-pass membrane protein</topology>
    </subcellularLocation>
</comment>
<dbReference type="PROSITE" id="PS00211">
    <property type="entry name" value="ABC_TRANSPORTER_1"/>
    <property type="match status" value="1"/>
</dbReference>
<dbReference type="InterPro" id="IPR003593">
    <property type="entry name" value="AAA+_ATPase"/>
</dbReference>
<organism evidence="11">
    <name type="scientific">Diaphorina citri</name>
    <name type="common">Asian citrus psyllid</name>
    <dbReference type="NCBI Taxonomy" id="121845"/>
    <lineage>
        <taxon>Eukaryota</taxon>
        <taxon>Metazoa</taxon>
        <taxon>Ecdysozoa</taxon>
        <taxon>Arthropoda</taxon>
        <taxon>Hexapoda</taxon>
        <taxon>Insecta</taxon>
        <taxon>Pterygota</taxon>
        <taxon>Neoptera</taxon>
        <taxon>Paraneoptera</taxon>
        <taxon>Hemiptera</taxon>
        <taxon>Sternorrhyncha</taxon>
        <taxon>Psylloidea</taxon>
        <taxon>Psyllidae</taxon>
        <taxon>Diaphorininae</taxon>
        <taxon>Diaphorina</taxon>
    </lineage>
</organism>
<evidence type="ECO:0000256" key="9">
    <source>
        <dbReference type="SAM" id="Phobius"/>
    </source>
</evidence>
<evidence type="ECO:0000256" key="7">
    <source>
        <dbReference type="ARBA" id="ARBA00022989"/>
    </source>
</evidence>
<dbReference type="AlphaFoldDB" id="A0A410GHS4"/>
<dbReference type="InterPro" id="IPR017871">
    <property type="entry name" value="ABC_transporter-like_CS"/>
</dbReference>
<keyword evidence="5" id="KW-0547">Nucleotide-binding</keyword>
<dbReference type="Pfam" id="PF01061">
    <property type="entry name" value="ABC2_membrane"/>
    <property type="match status" value="1"/>
</dbReference>
<dbReference type="SMART" id="SM00382">
    <property type="entry name" value="AAA"/>
    <property type="match status" value="1"/>
</dbReference>
<dbReference type="SUPFAM" id="SSF52540">
    <property type="entry name" value="P-loop containing nucleoside triphosphate hydrolases"/>
    <property type="match status" value="1"/>
</dbReference>
<dbReference type="Pfam" id="PF00005">
    <property type="entry name" value="ABC_tran"/>
    <property type="match status" value="1"/>
</dbReference>
<evidence type="ECO:0000256" key="5">
    <source>
        <dbReference type="ARBA" id="ARBA00022741"/>
    </source>
</evidence>
<feature type="transmembrane region" description="Helical" evidence="9">
    <location>
        <begin position="514"/>
        <end position="534"/>
    </location>
</feature>
<feature type="transmembrane region" description="Helical" evidence="9">
    <location>
        <begin position="448"/>
        <end position="473"/>
    </location>
</feature>
<sequence>MTSQVVDASHVELENMMDKHSIGITVEFEDLTYHIKKKSHDKYILKNVFGRFRRGKLSAILGPSGAGKSSLLNILTGFRKKDVSGKILLNGRQRNISKYRSSICYITQEFGMLPVFTVQESLYVAARLKLDPSLFSKSDKEAIIVNIASTLGLTKCYHTLVGKLSGGEKKRLAIGLELVTNPPLMYFDEPTSGLDSSSSLQVIQHLRELASKGHTVVVTLHQPSSRLLEFIDDVLVMANGQCLYNGPLEFMVETFKSAGFECPQYYNRADFALEVACGERGLHIEPLMTKTREQFQKKVGDFFDEPICEKSKKYETSENGNDSGDKIRLDKLLNLTKINRKRRKKSLYGVPWIQQFLILLQRSSTLMFRDVRLATFRVISQTLVAMFMGCIYWNFGNNGSKVSSNFSCIFFMMITTFYATVMHAVLTYPLEAGVFLREHFNHWYCLSAYYLAKALSDVPLQIICPTLFMSIAYWMSGQPREWDRFFMLWLANILLAFLGQSFGNAMGAGFESQVALFLTSVIIMPMFLVSGFFVHLDDISPYLSWLSYISIFRYGLESAMIAIYGFNRKPLQCNQIYCHYKYPQRFLEDLGIKNDDNTVWFNLSMLCVFLLVSQLMLYLVLRYKAKHNKMLS</sequence>
<evidence type="ECO:0000256" key="4">
    <source>
        <dbReference type="ARBA" id="ARBA00022692"/>
    </source>
</evidence>
<dbReference type="EMBL" id="MH172513">
    <property type="protein sequence ID" value="QAA95920.1"/>
    <property type="molecule type" value="mRNA"/>
</dbReference>
<dbReference type="InterPro" id="IPR050352">
    <property type="entry name" value="ABCG_transporters"/>
</dbReference>
<dbReference type="PANTHER" id="PTHR48041:SF118">
    <property type="entry name" value="ATP-BINDING CASSETTE TRANSPORTER (ABC TRANSPORTER) FAMILY G MEMBER 16"/>
    <property type="match status" value="1"/>
</dbReference>
<keyword evidence="8 9" id="KW-0472">Membrane</keyword>
<evidence type="ECO:0000256" key="8">
    <source>
        <dbReference type="ARBA" id="ARBA00023136"/>
    </source>
</evidence>
<dbReference type="GO" id="GO:0016887">
    <property type="term" value="F:ATP hydrolysis activity"/>
    <property type="evidence" value="ECO:0007669"/>
    <property type="project" value="InterPro"/>
</dbReference>
<keyword evidence="7 9" id="KW-1133">Transmembrane helix</keyword>